<dbReference type="FunFam" id="3.40.50.300:FF:000016">
    <property type="entry name" value="Oligopeptide ABC transporter ATP-binding component"/>
    <property type="match status" value="1"/>
</dbReference>
<evidence type="ECO:0000259" key="8">
    <source>
        <dbReference type="PROSITE" id="PS50893"/>
    </source>
</evidence>
<dbReference type="CDD" id="cd03257">
    <property type="entry name" value="ABC_NikE_OppD_transporters"/>
    <property type="match status" value="1"/>
</dbReference>
<keyword evidence="10" id="KW-1185">Reference proteome</keyword>
<comment type="similarity">
    <text evidence="2">Belongs to the ABC transporter superfamily.</text>
</comment>
<dbReference type="AlphaFoldDB" id="A0A2T4JUM4"/>
<proteinExistence type="inferred from homology"/>
<name>A0A2T4JUM4_9RHOB</name>
<evidence type="ECO:0000256" key="3">
    <source>
        <dbReference type="ARBA" id="ARBA00022448"/>
    </source>
</evidence>
<evidence type="ECO:0000313" key="9">
    <source>
        <dbReference type="EMBL" id="PTE21609.1"/>
    </source>
</evidence>
<dbReference type="PROSITE" id="PS00211">
    <property type="entry name" value="ABC_TRANSPORTER_1"/>
    <property type="match status" value="1"/>
</dbReference>
<dbReference type="SUPFAM" id="SSF52540">
    <property type="entry name" value="P-loop containing nucleoside triphosphate hydrolases"/>
    <property type="match status" value="1"/>
</dbReference>
<gene>
    <name evidence="9" type="ORF">C5F48_11315</name>
</gene>
<dbReference type="InterPro" id="IPR003439">
    <property type="entry name" value="ABC_transporter-like_ATP-bd"/>
</dbReference>
<accession>A0A2T4JUM4</accession>
<organism evidence="9 10">
    <name type="scientific">Cereibacter changlensis JA139</name>
    <dbReference type="NCBI Taxonomy" id="1188249"/>
    <lineage>
        <taxon>Bacteria</taxon>
        <taxon>Pseudomonadati</taxon>
        <taxon>Pseudomonadota</taxon>
        <taxon>Alphaproteobacteria</taxon>
        <taxon>Rhodobacterales</taxon>
        <taxon>Paracoccaceae</taxon>
        <taxon>Cereibacter</taxon>
    </lineage>
</organism>
<dbReference type="Proteomes" id="UP000241010">
    <property type="component" value="Unassembled WGS sequence"/>
</dbReference>
<evidence type="ECO:0000256" key="5">
    <source>
        <dbReference type="ARBA" id="ARBA00022741"/>
    </source>
</evidence>
<dbReference type="GO" id="GO:0015833">
    <property type="term" value="P:peptide transport"/>
    <property type="evidence" value="ECO:0007669"/>
    <property type="project" value="InterPro"/>
</dbReference>
<evidence type="ECO:0000256" key="7">
    <source>
        <dbReference type="ARBA" id="ARBA00023136"/>
    </source>
</evidence>
<comment type="subcellular location">
    <subcellularLocation>
        <location evidence="1">Cell inner membrane</location>
        <topology evidence="1">Peripheral membrane protein</topology>
    </subcellularLocation>
</comment>
<dbReference type="InterPro" id="IPR017871">
    <property type="entry name" value="ABC_transporter-like_CS"/>
</dbReference>
<comment type="caution">
    <text evidence="9">The sequence shown here is derived from an EMBL/GenBank/DDBJ whole genome shotgun (WGS) entry which is preliminary data.</text>
</comment>
<keyword evidence="6 9" id="KW-0067">ATP-binding</keyword>
<dbReference type="PANTHER" id="PTHR43297:SF2">
    <property type="entry name" value="DIPEPTIDE TRANSPORT ATP-BINDING PROTEIN DPPD"/>
    <property type="match status" value="1"/>
</dbReference>
<keyword evidence="3" id="KW-0813">Transport</keyword>
<evidence type="ECO:0000256" key="6">
    <source>
        <dbReference type="ARBA" id="ARBA00022840"/>
    </source>
</evidence>
<dbReference type="InterPro" id="IPR003593">
    <property type="entry name" value="AAA+_ATPase"/>
</dbReference>
<dbReference type="InterPro" id="IPR027417">
    <property type="entry name" value="P-loop_NTPase"/>
</dbReference>
<dbReference type="SMART" id="SM00382">
    <property type="entry name" value="AAA"/>
    <property type="match status" value="1"/>
</dbReference>
<keyword evidence="5" id="KW-0547">Nucleotide-binding</keyword>
<feature type="domain" description="ABC transporter" evidence="8">
    <location>
        <begin position="6"/>
        <end position="252"/>
    </location>
</feature>
<dbReference type="NCBIfam" id="TIGR01727">
    <property type="entry name" value="oligo_HPY"/>
    <property type="match status" value="1"/>
</dbReference>
<evidence type="ECO:0000256" key="1">
    <source>
        <dbReference type="ARBA" id="ARBA00004417"/>
    </source>
</evidence>
<dbReference type="GO" id="GO:0016887">
    <property type="term" value="F:ATP hydrolysis activity"/>
    <property type="evidence" value="ECO:0007669"/>
    <property type="project" value="InterPro"/>
</dbReference>
<keyword evidence="4" id="KW-1003">Cell membrane</keyword>
<evidence type="ECO:0000256" key="2">
    <source>
        <dbReference type="ARBA" id="ARBA00005417"/>
    </source>
</evidence>
<dbReference type="Gene3D" id="3.40.50.300">
    <property type="entry name" value="P-loop containing nucleotide triphosphate hydrolases"/>
    <property type="match status" value="1"/>
</dbReference>
<dbReference type="RefSeq" id="WP_107664023.1">
    <property type="nucleotide sequence ID" value="NZ_PZKG01000044.1"/>
</dbReference>
<keyword evidence="7" id="KW-0472">Membrane</keyword>
<reference evidence="9 10" key="1">
    <citation type="submission" date="2018-03" db="EMBL/GenBank/DDBJ databases">
        <title>Cereibacter changlensis.</title>
        <authorList>
            <person name="Meyer T.E."/>
            <person name="Miller S."/>
            <person name="Lodha T."/>
            <person name="Gandham S."/>
            <person name="Chintalapati S."/>
            <person name="Chintalapati V.R."/>
        </authorList>
    </citation>
    <scope>NUCLEOTIDE SEQUENCE [LARGE SCALE GENOMIC DNA]</scope>
    <source>
        <strain evidence="9 10">JA139</strain>
    </source>
</reference>
<dbReference type="Pfam" id="PF00005">
    <property type="entry name" value="ABC_tran"/>
    <property type="match status" value="1"/>
</dbReference>
<evidence type="ECO:0000256" key="4">
    <source>
        <dbReference type="ARBA" id="ARBA00022475"/>
    </source>
</evidence>
<protein>
    <submittedName>
        <fullName evidence="9">ABC transporter ATP-binding protein</fullName>
    </submittedName>
</protein>
<dbReference type="Pfam" id="PF08352">
    <property type="entry name" value="oligo_HPY"/>
    <property type="match status" value="1"/>
</dbReference>
<dbReference type="PANTHER" id="PTHR43297">
    <property type="entry name" value="OLIGOPEPTIDE TRANSPORT ATP-BINDING PROTEIN APPD"/>
    <property type="match status" value="1"/>
</dbReference>
<sequence length="317" mass="33899">MTDVLLSVEGLTVHRGARRILDDVSFSLGRGETLALVGESGAGKSTIAAALMGLLAGQARVEGTAAFDEAPDLLSLPEKAWNRLRGRRLAMIFQDAGAALNPCYTVGSQLTTVLRRQLSLGRAEARARAIALLESVGLNDAAARMSAYPHQLSGGMQQRVMVAIALACDPDLLFADEPTSALDVTIQAQIVRLILDQTKQKGASCIFVLHDLALASQSCDRIVVLYAGQVMEAGPSETVLRDPRHPYTRLLKSCVIEIGTSELDPPPGSVPGYDDLPAGCRFASRCPRALPRCRTDKPRLEEVAGRSLACWNPEEAA</sequence>
<dbReference type="InterPro" id="IPR013563">
    <property type="entry name" value="Oligopep_ABC_C"/>
</dbReference>
<dbReference type="EMBL" id="PZKG01000044">
    <property type="protein sequence ID" value="PTE21609.1"/>
    <property type="molecule type" value="Genomic_DNA"/>
</dbReference>
<dbReference type="PROSITE" id="PS50893">
    <property type="entry name" value="ABC_TRANSPORTER_2"/>
    <property type="match status" value="1"/>
</dbReference>
<dbReference type="GO" id="GO:0005886">
    <property type="term" value="C:plasma membrane"/>
    <property type="evidence" value="ECO:0007669"/>
    <property type="project" value="UniProtKB-SubCell"/>
</dbReference>
<dbReference type="InterPro" id="IPR050388">
    <property type="entry name" value="ABC_Ni/Peptide_Import"/>
</dbReference>
<evidence type="ECO:0000313" key="10">
    <source>
        <dbReference type="Proteomes" id="UP000241010"/>
    </source>
</evidence>
<dbReference type="GO" id="GO:0005524">
    <property type="term" value="F:ATP binding"/>
    <property type="evidence" value="ECO:0007669"/>
    <property type="project" value="UniProtKB-KW"/>
</dbReference>
<dbReference type="GO" id="GO:0055085">
    <property type="term" value="P:transmembrane transport"/>
    <property type="evidence" value="ECO:0007669"/>
    <property type="project" value="UniProtKB-ARBA"/>
</dbReference>
<dbReference type="OrthoDB" id="9782308at2"/>